<keyword evidence="4" id="KW-1015">Disulfide bond</keyword>
<evidence type="ECO:0000256" key="1">
    <source>
        <dbReference type="ARBA" id="ARBA00022536"/>
    </source>
</evidence>
<evidence type="ECO:0000259" key="6">
    <source>
        <dbReference type="Pfam" id="PF07974"/>
    </source>
</evidence>
<dbReference type="EMBL" id="JAHRIO010051344">
    <property type="protein sequence ID" value="MEQ2175346.1"/>
    <property type="molecule type" value="Genomic_DNA"/>
</dbReference>
<proteinExistence type="predicted"/>
<keyword evidence="8" id="KW-1185">Reference proteome</keyword>
<dbReference type="InterPro" id="IPR015812">
    <property type="entry name" value="Integrin_bsu"/>
</dbReference>
<accession>A0ABV0NWK7</accession>
<evidence type="ECO:0000313" key="7">
    <source>
        <dbReference type="EMBL" id="MEQ2175346.1"/>
    </source>
</evidence>
<keyword evidence="5" id="KW-0325">Glycoprotein</keyword>
<sequence length="146" mass="15870">MEMENWRAGNVSVMMAGLGDCQPCGTCVCYNPDQYEGPYCQYDKTQCPRFAGILCNDGWEGAACECSKSNDTCLDSKGVSRASGLYLYHAVQYADDALTYLYAFQNICGGRGKCVCGSCKCPDSEIEMSSACEPNFQVCTLCGLKL</sequence>
<dbReference type="PROSITE" id="PS00243">
    <property type="entry name" value="I_EGF_1"/>
    <property type="match status" value="1"/>
</dbReference>
<keyword evidence="2" id="KW-0732">Signal</keyword>
<evidence type="ECO:0000256" key="3">
    <source>
        <dbReference type="ARBA" id="ARBA00022737"/>
    </source>
</evidence>
<keyword evidence="3" id="KW-0677">Repeat</keyword>
<gene>
    <name evidence="7" type="ORF">GOODEAATRI_017123</name>
</gene>
<dbReference type="PANTHER" id="PTHR10082:SF42">
    <property type="entry name" value="INTEGRIN BETA-4"/>
    <property type="match status" value="1"/>
</dbReference>
<dbReference type="InterPro" id="IPR013111">
    <property type="entry name" value="EGF_extracell"/>
</dbReference>
<name>A0ABV0NWK7_9TELE</name>
<evidence type="ECO:0000256" key="4">
    <source>
        <dbReference type="ARBA" id="ARBA00023157"/>
    </source>
</evidence>
<evidence type="ECO:0000313" key="8">
    <source>
        <dbReference type="Proteomes" id="UP001476798"/>
    </source>
</evidence>
<comment type="caution">
    <text evidence="7">The sequence shown here is derived from an EMBL/GenBank/DDBJ whole genome shotgun (WGS) entry which is preliminary data.</text>
</comment>
<dbReference type="Proteomes" id="UP001476798">
    <property type="component" value="Unassembled WGS sequence"/>
</dbReference>
<dbReference type="PANTHER" id="PTHR10082">
    <property type="entry name" value="INTEGRIN BETA SUBUNIT"/>
    <property type="match status" value="1"/>
</dbReference>
<feature type="domain" description="Epidermal growth factor-like" evidence="6">
    <location>
        <begin position="105"/>
        <end position="124"/>
    </location>
</feature>
<dbReference type="Pfam" id="PF07974">
    <property type="entry name" value="EGF_2"/>
    <property type="match status" value="1"/>
</dbReference>
<evidence type="ECO:0000256" key="5">
    <source>
        <dbReference type="ARBA" id="ARBA00023180"/>
    </source>
</evidence>
<protein>
    <recommendedName>
        <fullName evidence="6">Epidermal growth factor-like domain-containing protein</fullName>
    </recommendedName>
</protein>
<dbReference type="Gene3D" id="2.10.25.10">
    <property type="entry name" value="Laminin"/>
    <property type="match status" value="2"/>
</dbReference>
<keyword evidence="1" id="KW-0245">EGF-like domain</keyword>
<dbReference type="InterPro" id="IPR057243">
    <property type="entry name" value="Integrin_I-EGF_CS"/>
</dbReference>
<organism evidence="7 8">
    <name type="scientific">Goodea atripinnis</name>
    <dbReference type="NCBI Taxonomy" id="208336"/>
    <lineage>
        <taxon>Eukaryota</taxon>
        <taxon>Metazoa</taxon>
        <taxon>Chordata</taxon>
        <taxon>Craniata</taxon>
        <taxon>Vertebrata</taxon>
        <taxon>Euteleostomi</taxon>
        <taxon>Actinopterygii</taxon>
        <taxon>Neopterygii</taxon>
        <taxon>Teleostei</taxon>
        <taxon>Neoteleostei</taxon>
        <taxon>Acanthomorphata</taxon>
        <taxon>Ovalentaria</taxon>
        <taxon>Atherinomorphae</taxon>
        <taxon>Cyprinodontiformes</taxon>
        <taxon>Goodeidae</taxon>
        <taxon>Goodea</taxon>
    </lineage>
</organism>
<evidence type="ECO:0000256" key="2">
    <source>
        <dbReference type="ARBA" id="ARBA00022729"/>
    </source>
</evidence>
<reference evidence="7 8" key="1">
    <citation type="submission" date="2021-06" db="EMBL/GenBank/DDBJ databases">
        <authorList>
            <person name="Palmer J.M."/>
        </authorList>
    </citation>
    <scope>NUCLEOTIDE SEQUENCE [LARGE SCALE GENOMIC DNA]</scope>
    <source>
        <strain evidence="7 8">GA_2019</strain>
        <tissue evidence="7">Muscle</tissue>
    </source>
</reference>